<name>A0A016SDF2_9BILA</name>
<evidence type="ECO:0000313" key="1">
    <source>
        <dbReference type="EMBL" id="EYB88324.1"/>
    </source>
</evidence>
<evidence type="ECO:0000313" key="2">
    <source>
        <dbReference type="Proteomes" id="UP000024635"/>
    </source>
</evidence>
<reference evidence="2" key="1">
    <citation type="journal article" date="2015" name="Nat. Genet.">
        <title>The genome and transcriptome of the zoonotic hookworm Ancylostoma ceylanicum identify infection-specific gene families.</title>
        <authorList>
            <person name="Schwarz E.M."/>
            <person name="Hu Y."/>
            <person name="Antoshechkin I."/>
            <person name="Miller M.M."/>
            <person name="Sternberg P.W."/>
            <person name="Aroian R.V."/>
        </authorList>
    </citation>
    <scope>NUCLEOTIDE SEQUENCE</scope>
    <source>
        <strain evidence="2">HY135</strain>
    </source>
</reference>
<gene>
    <name evidence="1" type="primary">Acey_s0249.g127</name>
    <name evidence="1" type="ORF">Y032_0249g127</name>
</gene>
<sequence length="129" mass="14271">MIRSGFIMLLVNGRIKEYYGLNITNAPLHGYASWAGGRLITLFSAPAYKGSTEETVNLGACIEAPETGELIIKQLKVNETIRKKRAHDVHTRQIARANVLGDSEGEFAQVLPVSLAENLAIDKTHIYKY</sequence>
<dbReference type="EMBL" id="JARK01001585">
    <property type="protein sequence ID" value="EYB88324.1"/>
    <property type="molecule type" value="Genomic_DNA"/>
</dbReference>
<dbReference type="AlphaFoldDB" id="A0A016SDF2"/>
<organism evidence="1 2">
    <name type="scientific">Ancylostoma ceylanicum</name>
    <dbReference type="NCBI Taxonomy" id="53326"/>
    <lineage>
        <taxon>Eukaryota</taxon>
        <taxon>Metazoa</taxon>
        <taxon>Ecdysozoa</taxon>
        <taxon>Nematoda</taxon>
        <taxon>Chromadorea</taxon>
        <taxon>Rhabditida</taxon>
        <taxon>Rhabditina</taxon>
        <taxon>Rhabditomorpha</taxon>
        <taxon>Strongyloidea</taxon>
        <taxon>Ancylostomatidae</taxon>
        <taxon>Ancylostomatinae</taxon>
        <taxon>Ancylostoma</taxon>
    </lineage>
</organism>
<comment type="caution">
    <text evidence="1">The sequence shown here is derived from an EMBL/GenBank/DDBJ whole genome shotgun (WGS) entry which is preliminary data.</text>
</comment>
<proteinExistence type="predicted"/>
<protein>
    <submittedName>
        <fullName evidence="1">Uncharacterized protein</fullName>
    </submittedName>
</protein>
<dbReference type="Proteomes" id="UP000024635">
    <property type="component" value="Unassembled WGS sequence"/>
</dbReference>
<dbReference type="InterPro" id="IPR029052">
    <property type="entry name" value="Metallo-depent_PP-like"/>
</dbReference>
<dbReference type="STRING" id="53326.A0A016SDF2"/>
<accession>A0A016SDF2</accession>
<dbReference type="OrthoDB" id="5860050at2759"/>
<keyword evidence="2" id="KW-1185">Reference proteome</keyword>
<dbReference type="SUPFAM" id="SSF56300">
    <property type="entry name" value="Metallo-dependent phosphatases"/>
    <property type="match status" value="1"/>
</dbReference>
<dbReference type="Gene3D" id="3.60.21.10">
    <property type="match status" value="1"/>
</dbReference>